<organism evidence="2 3">
    <name type="scientific">Cottoperca gobio</name>
    <name type="common">Frogmouth</name>
    <name type="synonym">Aphritis gobio</name>
    <dbReference type="NCBI Taxonomy" id="56716"/>
    <lineage>
        <taxon>Eukaryota</taxon>
        <taxon>Metazoa</taxon>
        <taxon>Chordata</taxon>
        <taxon>Craniata</taxon>
        <taxon>Vertebrata</taxon>
        <taxon>Euteleostomi</taxon>
        <taxon>Actinopterygii</taxon>
        <taxon>Neopterygii</taxon>
        <taxon>Teleostei</taxon>
        <taxon>Neoteleostei</taxon>
        <taxon>Acanthomorphata</taxon>
        <taxon>Eupercaria</taxon>
        <taxon>Perciformes</taxon>
        <taxon>Notothenioidei</taxon>
        <taxon>Bovichtidae</taxon>
        <taxon>Cottoperca</taxon>
    </lineage>
</organism>
<dbReference type="PANTHER" id="PTHR23039:SF5">
    <property type="entry name" value="ACTIN REMODELING REGULATOR NHS"/>
    <property type="match status" value="1"/>
</dbReference>
<keyword evidence="2" id="KW-1185">Reference proteome</keyword>
<name>A0A6J2PB15_COTGO</name>
<dbReference type="PANTHER" id="PTHR23039">
    <property type="entry name" value="NANCE-HORAN SYNDROME PROTEIN"/>
    <property type="match status" value="1"/>
</dbReference>
<feature type="region of interest" description="Disordered" evidence="1">
    <location>
        <begin position="195"/>
        <end position="360"/>
    </location>
</feature>
<dbReference type="OrthoDB" id="9347579at2759"/>
<accession>A0A6J2PB15</accession>
<dbReference type="AlphaFoldDB" id="A0A6J2PB15"/>
<dbReference type="KEGG" id="cgob:115004909"/>
<feature type="region of interest" description="Disordered" evidence="1">
    <location>
        <begin position="1"/>
        <end position="85"/>
    </location>
</feature>
<dbReference type="GeneID" id="115004909"/>
<sequence length="360" mass="39623">MPMYPPTHIVQRDANLETLNPPAPPPPPNVAVSPPGAERLWSSDPDSDGVALGHRHKSPIPNTPTTLDKQTNWSKALPLPTPEERMKTNSQVISSCVIPINVTGSPQILRKSTGPDTVVLNPEPSKEKEKQGFFRAIKKKKKKSQMMQVPEGRPPVIKKCLFPLFSPKNNIKHSSSGRVLPVLSSPMVPNEAVDSVIQKSSRSSGHQSSRHRTRDKSRDRDQDRERDKDWPPEKLSDSHSPSQPLKSLRKLLHLSSSSSNQPAQSDMRYQPLPNPASVQGGFTESRGHSGVSTPQLKSRQTAYPLPGQLESGWHSSALGRPEGNPYPEQMSIKGGQNGHGFGRPSRSRMPNLNDLKETAL</sequence>
<proteinExistence type="predicted"/>
<reference evidence="3" key="1">
    <citation type="submission" date="2025-08" db="UniProtKB">
        <authorList>
            <consortium name="RefSeq"/>
        </authorList>
    </citation>
    <scope>IDENTIFICATION</scope>
</reference>
<feature type="compositionally biased region" description="Polar residues" evidence="1">
    <location>
        <begin position="63"/>
        <end position="74"/>
    </location>
</feature>
<feature type="region of interest" description="Disordered" evidence="1">
    <location>
        <begin position="113"/>
        <end position="132"/>
    </location>
</feature>
<dbReference type="InterPro" id="IPR024845">
    <property type="entry name" value="NHS-like"/>
</dbReference>
<dbReference type="GO" id="GO:0030154">
    <property type="term" value="P:cell differentiation"/>
    <property type="evidence" value="ECO:0007669"/>
    <property type="project" value="TreeGrafter"/>
</dbReference>
<dbReference type="RefSeq" id="XP_029282501.1">
    <property type="nucleotide sequence ID" value="XM_029426641.1"/>
</dbReference>
<dbReference type="InParanoid" id="A0A6J2PB15"/>
<evidence type="ECO:0000256" key="1">
    <source>
        <dbReference type="SAM" id="MobiDB-lite"/>
    </source>
</evidence>
<protein>
    <submittedName>
        <fullName evidence="3">Cyclin-dependent kinase-like 5</fullName>
    </submittedName>
</protein>
<evidence type="ECO:0000313" key="3">
    <source>
        <dbReference type="RefSeq" id="XP_029282501.1"/>
    </source>
</evidence>
<evidence type="ECO:0000313" key="2">
    <source>
        <dbReference type="Proteomes" id="UP000504630"/>
    </source>
</evidence>
<dbReference type="GO" id="GO:0002088">
    <property type="term" value="P:lens development in camera-type eye"/>
    <property type="evidence" value="ECO:0007669"/>
    <property type="project" value="TreeGrafter"/>
</dbReference>
<feature type="compositionally biased region" description="Basic and acidic residues" evidence="1">
    <location>
        <begin position="216"/>
        <end position="237"/>
    </location>
</feature>
<gene>
    <name evidence="3" type="primary">LOC115004909</name>
</gene>
<dbReference type="Proteomes" id="UP000504630">
    <property type="component" value="Unplaced"/>
</dbReference>
<feature type="compositionally biased region" description="Polar residues" evidence="1">
    <location>
        <begin position="290"/>
        <end position="301"/>
    </location>
</feature>
<dbReference type="Pfam" id="PF15273">
    <property type="entry name" value="NHS"/>
    <property type="match status" value="1"/>
</dbReference>